<feature type="active site" description="Proton donor/acceptor" evidence="7">
    <location>
        <position position="188"/>
    </location>
</feature>
<dbReference type="InterPro" id="IPR047217">
    <property type="entry name" value="S49_SppA_67K_type_N"/>
</dbReference>
<dbReference type="InterPro" id="IPR029045">
    <property type="entry name" value="ClpP/crotonase-like_dom_sf"/>
</dbReference>
<dbReference type="PANTHER" id="PTHR33209:SF1">
    <property type="entry name" value="PEPTIDASE S49 DOMAIN-CONTAINING PROTEIN"/>
    <property type="match status" value="1"/>
</dbReference>
<feature type="domain" description="Peptidase S49" evidence="9">
    <location>
        <begin position="369"/>
        <end position="522"/>
    </location>
</feature>
<dbReference type="NCBIfam" id="TIGR00706">
    <property type="entry name" value="SppA_dom"/>
    <property type="match status" value="1"/>
</dbReference>
<accession>A0AB33IQF0</accession>
<feature type="domain" description="Peptidase S49" evidence="9">
    <location>
        <begin position="120"/>
        <end position="271"/>
    </location>
</feature>
<evidence type="ECO:0000256" key="2">
    <source>
        <dbReference type="ARBA" id="ARBA00008683"/>
    </source>
</evidence>
<dbReference type="GO" id="GO:0016020">
    <property type="term" value="C:membrane"/>
    <property type="evidence" value="ECO:0007669"/>
    <property type="project" value="UniProtKB-SubCell"/>
</dbReference>
<evidence type="ECO:0000256" key="6">
    <source>
        <dbReference type="ARBA" id="ARBA00023136"/>
    </source>
</evidence>
<protein>
    <submittedName>
        <fullName evidence="10">Signal peptide peptidase SppA</fullName>
    </submittedName>
</protein>
<dbReference type="SUPFAM" id="SSF52096">
    <property type="entry name" value="ClpP/crotonase"/>
    <property type="match status" value="2"/>
</dbReference>
<gene>
    <name evidence="10" type="primary">sppA</name>
    <name evidence="10" type="ORF">GTC17253_02460</name>
</gene>
<dbReference type="CDD" id="cd07023">
    <property type="entry name" value="S49_Sppa_N_C"/>
    <property type="match status" value="1"/>
</dbReference>
<keyword evidence="8" id="KW-1133">Transmembrane helix</keyword>
<dbReference type="InterPro" id="IPR002142">
    <property type="entry name" value="Peptidase_S49"/>
</dbReference>
<reference evidence="10" key="1">
    <citation type="submission" date="2024-07" db="EMBL/GenBank/DDBJ databases">
        <title>Complete genome sequence of Prevotella sp. YM-2024 GTC17253.</title>
        <authorList>
            <person name="Hayashi M."/>
            <person name="Muto Y."/>
            <person name="Tanaka K."/>
            <person name="Niwa H."/>
        </authorList>
    </citation>
    <scope>NUCLEOTIDE SEQUENCE</scope>
    <source>
        <strain evidence="10">GTC17253</strain>
    </source>
</reference>
<keyword evidence="5" id="KW-0720">Serine protease</keyword>
<organism evidence="10">
    <name type="scientific">Prevotella sp. GTC17253</name>
    <dbReference type="NCBI Taxonomy" id="3236793"/>
    <lineage>
        <taxon>Bacteria</taxon>
        <taxon>Pseudomonadati</taxon>
        <taxon>Bacteroidota</taxon>
        <taxon>Bacteroidia</taxon>
        <taxon>Bacteroidales</taxon>
        <taxon>Prevotellaceae</taxon>
        <taxon>Prevotella</taxon>
    </lineage>
</organism>
<evidence type="ECO:0000313" key="10">
    <source>
        <dbReference type="EMBL" id="BFO70280.1"/>
    </source>
</evidence>
<dbReference type="Gene3D" id="3.90.226.10">
    <property type="entry name" value="2-enoyl-CoA Hydratase, Chain A, domain 1"/>
    <property type="match status" value="3"/>
</dbReference>
<dbReference type="GO" id="GO:0008236">
    <property type="term" value="F:serine-type peptidase activity"/>
    <property type="evidence" value="ECO:0007669"/>
    <property type="project" value="UniProtKB-KW"/>
</dbReference>
<name>A0AB33IQF0_9BACT</name>
<evidence type="ECO:0000256" key="4">
    <source>
        <dbReference type="ARBA" id="ARBA00022801"/>
    </source>
</evidence>
<dbReference type="GO" id="GO:0006465">
    <property type="term" value="P:signal peptide processing"/>
    <property type="evidence" value="ECO:0007669"/>
    <property type="project" value="InterPro"/>
</dbReference>
<evidence type="ECO:0000256" key="5">
    <source>
        <dbReference type="ARBA" id="ARBA00022825"/>
    </source>
</evidence>
<keyword evidence="6 8" id="KW-0472">Membrane</keyword>
<dbReference type="InterPro" id="IPR047272">
    <property type="entry name" value="S49_SppA_C"/>
</dbReference>
<dbReference type="CDD" id="cd07018">
    <property type="entry name" value="S49_SppA_67K_type"/>
    <property type="match status" value="1"/>
</dbReference>
<evidence type="ECO:0000256" key="1">
    <source>
        <dbReference type="ARBA" id="ARBA00004370"/>
    </source>
</evidence>
<feature type="transmembrane region" description="Helical" evidence="8">
    <location>
        <begin position="12"/>
        <end position="34"/>
    </location>
</feature>
<evidence type="ECO:0000256" key="8">
    <source>
        <dbReference type="SAM" id="Phobius"/>
    </source>
</evidence>
<keyword evidence="8" id="KW-0812">Transmembrane</keyword>
<dbReference type="PANTHER" id="PTHR33209">
    <property type="entry name" value="PROTEASE 4"/>
    <property type="match status" value="1"/>
</dbReference>
<sequence>MKDFLKNVFATIVGLFIFGIITLFFCFIGIIGMMTANSSTKSIKPNSVLLLKLDGNMSEYDETTLSDQLYGNTNVSFKTYMEAINEATHNDNISCIYLESGNLNADIAQRQELRDALLEFKKSGKKVIAYGEDYSLLNYYMATAADKIYMNPIGSITWKGIGGEMVYVKDLLSKVGVRVVPFRMGKYKSAVEMFTEDKMSESNREQTERYIHGWWDTVLNAVSGSRKISKDSLNAYADRLIGMEEPSKMVGYKMVDSLCYNDQIKDIVKKAIGVDKDDELNLVTPAELVEQKTVSSESRIAIYYAYGDIVNDKIPQSMFAENHQIIAKDVCRDLQDLAKDEDIEAVVIRINSGGGDAYASEQLWHQIAELRKKKPVVISMSGAAASGGYYMSCPANWIVADPTTLTGSIGIFGLLPDQSELMTKKLGLKFDEVKTNRNAVFGASGHFLTEEQFNIMQTTIENGYRLFKKRVAEGRKMSMEQVENIAQGHVYLGADAVKVGLVDELGGLNKAVAKAAELAKLKNYSTESYPAAKSWLDNLMSVSDNSSFLDSRLEATFGEYYTTFKLINDMKHRDKLQAAMPYILRIQ</sequence>
<evidence type="ECO:0000256" key="3">
    <source>
        <dbReference type="ARBA" id="ARBA00022670"/>
    </source>
</evidence>
<comment type="similarity">
    <text evidence="2">Belongs to the peptidase S49 family.</text>
</comment>
<dbReference type="EMBL" id="AP035785">
    <property type="protein sequence ID" value="BFO70280.1"/>
    <property type="molecule type" value="Genomic_DNA"/>
</dbReference>
<keyword evidence="3" id="KW-0645">Protease</keyword>
<feature type="active site" description="Nucleophile" evidence="7">
    <location>
        <position position="386"/>
    </location>
</feature>
<dbReference type="AlphaFoldDB" id="A0AB33IQF0"/>
<proteinExistence type="inferred from homology"/>
<dbReference type="NCBIfam" id="TIGR00705">
    <property type="entry name" value="SppA_67K"/>
    <property type="match status" value="1"/>
</dbReference>
<keyword evidence="4" id="KW-0378">Hydrolase</keyword>
<evidence type="ECO:0000256" key="7">
    <source>
        <dbReference type="PIRSR" id="PIRSR001217-1"/>
    </source>
</evidence>
<comment type="subcellular location">
    <subcellularLocation>
        <location evidence="1">Membrane</location>
    </subcellularLocation>
</comment>
<evidence type="ECO:0000259" key="9">
    <source>
        <dbReference type="Pfam" id="PF01343"/>
    </source>
</evidence>
<dbReference type="InterPro" id="IPR004635">
    <property type="entry name" value="Pept_S49_SppA"/>
</dbReference>
<dbReference type="InterPro" id="IPR004634">
    <property type="entry name" value="Pept_S49_pIV"/>
</dbReference>
<dbReference type="Gene3D" id="6.20.330.10">
    <property type="match status" value="1"/>
</dbReference>
<dbReference type="Pfam" id="PF01343">
    <property type="entry name" value="Peptidase_S49"/>
    <property type="match status" value="2"/>
</dbReference>
<dbReference type="PIRSF" id="PIRSF001217">
    <property type="entry name" value="Protease_4_SppA"/>
    <property type="match status" value="1"/>
</dbReference>